<dbReference type="SUPFAM" id="SSF46785">
    <property type="entry name" value="Winged helix' DNA-binding domain"/>
    <property type="match status" value="1"/>
</dbReference>
<evidence type="ECO:0000313" key="5">
    <source>
        <dbReference type="EMBL" id="PZO75997.1"/>
    </source>
</evidence>
<evidence type="ECO:0000256" key="3">
    <source>
        <dbReference type="ARBA" id="ARBA00023163"/>
    </source>
</evidence>
<dbReference type="InterPro" id="IPR036388">
    <property type="entry name" value="WH-like_DNA-bd_sf"/>
</dbReference>
<evidence type="ECO:0000313" key="6">
    <source>
        <dbReference type="Proteomes" id="UP000249555"/>
    </source>
</evidence>
<reference evidence="5 6" key="1">
    <citation type="submission" date="2017-08" db="EMBL/GenBank/DDBJ databases">
        <title>Infants hospitalized years apart are colonized by the same room-sourced microbial strains.</title>
        <authorList>
            <person name="Brooks B."/>
            <person name="Olm M.R."/>
            <person name="Firek B.A."/>
            <person name="Baker R."/>
            <person name="Thomas B.C."/>
            <person name="Morowitz M.J."/>
            <person name="Banfield J.F."/>
        </authorList>
    </citation>
    <scope>NUCLEOTIDE SEQUENCE [LARGE SCALE GENOMIC DNA]</scope>
    <source>
        <strain evidence="5">S2_018_000_R3_119</strain>
    </source>
</reference>
<sequence>MFGVGKYEAPAKDRLYQRLARRLFEELAAGTYAIGDRLPAERELAIDYGASRPAVREALIALEVQGFIEVRVGSGAYVCRLPGQGEEPGFAITAFELTEARIMFEGEAAALAAVQITDAEVDHLDALVEAMTTENLLVEVTEVADRDFHMAIAKATRNAGVVRTIEDLWHLRSTSPECALLHAKARDAKVRPVVAEHAAIVDALRARDAAGARAAMRAHLTSVMDHLLFRTEEMAMEEARRALATTRQRYGGGAHA</sequence>
<accession>A0A2W4Z3E5</accession>
<dbReference type="SUPFAM" id="SSF48008">
    <property type="entry name" value="GntR ligand-binding domain-like"/>
    <property type="match status" value="1"/>
</dbReference>
<organism evidence="5 6">
    <name type="scientific">Sphingomonas taxi</name>
    <dbReference type="NCBI Taxonomy" id="1549858"/>
    <lineage>
        <taxon>Bacteria</taxon>
        <taxon>Pseudomonadati</taxon>
        <taxon>Pseudomonadota</taxon>
        <taxon>Alphaproteobacteria</taxon>
        <taxon>Sphingomonadales</taxon>
        <taxon>Sphingomonadaceae</taxon>
        <taxon>Sphingomonas</taxon>
    </lineage>
</organism>
<dbReference type="InterPro" id="IPR011711">
    <property type="entry name" value="GntR_C"/>
</dbReference>
<dbReference type="AlphaFoldDB" id="A0A2W4Z3E5"/>
<feature type="domain" description="HTH gntR-type" evidence="4">
    <location>
        <begin position="13"/>
        <end position="81"/>
    </location>
</feature>
<dbReference type="Gene3D" id="1.10.10.10">
    <property type="entry name" value="Winged helix-like DNA-binding domain superfamily/Winged helix DNA-binding domain"/>
    <property type="match status" value="1"/>
</dbReference>
<dbReference type="Pfam" id="PF07729">
    <property type="entry name" value="FCD"/>
    <property type="match status" value="1"/>
</dbReference>
<dbReference type="GO" id="GO:0003700">
    <property type="term" value="F:DNA-binding transcription factor activity"/>
    <property type="evidence" value="ECO:0007669"/>
    <property type="project" value="InterPro"/>
</dbReference>
<dbReference type="CDD" id="cd07377">
    <property type="entry name" value="WHTH_GntR"/>
    <property type="match status" value="1"/>
</dbReference>
<keyword evidence="1" id="KW-0805">Transcription regulation</keyword>
<dbReference type="InterPro" id="IPR000524">
    <property type="entry name" value="Tscrpt_reg_HTH_GntR"/>
</dbReference>
<keyword evidence="3" id="KW-0804">Transcription</keyword>
<protein>
    <submittedName>
        <fullName evidence="5">GntR family transcriptional regulator</fullName>
    </submittedName>
</protein>
<comment type="caution">
    <text evidence="5">The sequence shown here is derived from an EMBL/GenBank/DDBJ whole genome shotgun (WGS) entry which is preliminary data.</text>
</comment>
<evidence type="ECO:0000256" key="1">
    <source>
        <dbReference type="ARBA" id="ARBA00023015"/>
    </source>
</evidence>
<dbReference type="EMBL" id="QFMX01000003">
    <property type="protein sequence ID" value="PZO75997.1"/>
    <property type="molecule type" value="Genomic_DNA"/>
</dbReference>
<dbReference type="Proteomes" id="UP000249555">
    <property type="component" value="Unassembled WGS sequence"/>
</dbReference>
<keyword evidence="2" id="KW-0238">DNA-binding</keyword>
<name>A0A2W4Z3E5_9SPHN</name>
<dbReference type="PRINTS" id="PR00035">
    <property type="entry name" value="HTHGNTR"/>
</dbReference>
<evidence type="ECO:0000259" key="4">
    <source>
        <dbReference type="PROSITE" id="PS50949"/>
    </source>
</evidence>
<evidence type="ECO:0000256" key="2">
    <source>
        <dbReference type="ARBA" id="ARBA00023125"/>
    </source>
</evidence>
<dbReference type="PANTHER" id="PTHR43537">
    <property type="entry name" value="TRANSCRIPTIONAL REGULATOR, GNTR FAMILY"/>
    <property type="match status" value="1"/>
</dbReference>
<dbReference type="SMART" id="SM00345">
    <property type="entry name" value="HTH_GNTR"/>
    <property type="match status" value="1"/>
</dbReference>
<dbReference type="InterPro" id="IPR008920">
    <property type="entry name" value="TF_FadR/GntR_C"/>
</dbReference>
<dbReference type="InterPro" id="IPR036390">
    <property type="entry name" value="WH_DNA-bd_sf"/>
</dbReference>
<dbReference type="SMART" id="SM00895">
    <property type="entry name" value="FCD"/>
    <property type="match status" value="1"/>
</dbReference>
<dbReference type="GO" id="GO:0003677">
    <property type="term" value="F:DNA binding"/>
    <property type="evidence" value="ECO:0007669"/>
    <property type="project" value="UniProtKB-KW"/>
</dbReference>
<dbReference type="Pfam" id="PF00392">
    <property type="entry name" value="GntR"/>
    <property type="match status" value="1"/>
</dbReference>
<dbReference type="PROSITE" id="PS50949">
    <property type="entry name" value="HTH_GNTR"/>
    <property type="match status" value="1"/>
</dbReference>
<proteinExistence type="predicted"/>
<dbReference type="Gene3D" id="1.20.120.530">
    <property type="entry name" value="GntR ligand-binding domain-like"/>
    <property type="match status" value="1"/>
</dbReference>
<dbReference type="PANTHER" id="PTHR43537:SF5">
    <property type="entry name" value="UXU OPERON TRANSCRIPTIONAL REGULATOR"/>
    <property type="match status" value="1"/>
</dbReference>
<gene>
    <name evidence="5" type="ORF">DI640_03605</name>
</gene>